<dbReference type="RefSeq" id="WP_267656352.1">
    <property type="nucleotide sequence ID" value="NZ_JAOVZR010000003.1"/>
</dbReference>
<evidence type="ECO:0000313" key="2">
    <source>
        <dbReference type="Proteomes" id="UP001073227"/>
    </source>
</evidence>
<keyword evidence="2" id="KW-1185">Reference proteome</keyword>
<organism evidence="1 2">
    <name type="scientific">Hoeflea algicola</name>
    <dbReference type="NCBI Taxonomy" id="2983763"/>
    <lineage>
        <taxon>Bacteria</taxon>
        <taxon>Pseudomonadati</taxon>
        <taxon>Pseudomonadota</taxon>
        <taxon>Alphaproteobacteria</taxon>
        <taxon>Hyphomicrobiales</taxon>
        <taxon>Rhizobiaceae</taxon>
        <taxon>Hoeflea</taxon>
    </lineage>
</organism>
<gene>
    <name evidence="1" type="ORF">OEG84_23785</name>
</gene>
<evidence type="ECO:0000313" key="1">
    <source>
        <dbReference type="EMBL" id="MCY0150640.1"/>
    </source>
</evidence>
<name>A0ABT3ZFQ1_9HYPH</name>
<dbReference type="Proteomes" id="UP001073227">
    <property type="component" value="Unassembled WGS sequence"/>
</dbReference>
<proteinExistence type="predicted"/>
<sequence>MTLILVGLASGMLLIFAASVIRQRSELVALDADESAVYDLRRTSEGISS</sequence>
<accession>A0ABT3ZFQ1</accession>
<comment type="caution">
    <text evidence="1">The sequence shown here is derived from an EMBL/GenBank/DDBJ whole genome shotgun (WGS) entry which is preliminary data.</text>
</comment>
<dbReference type="EMBL" id="JAOVZR010000003">
    <property type="protein sequence ID" value="MCY0150640.1"/>
    <property type="molecule type" value="Genomic_DNA"/>
</dbReference>
<reference evidence="1" key="1">
    <citation type="submission" date="2022-10" db="EMBL/GenBank/DDBJ databases">
        <title>Hoeflea sp. G2-23, isolated from marine algae.</title>
        <authorList>
            <person name="Kristyanto S."/>
            <person name="Kim J.M."/>
            <person name="Jeon C.O."/>
        </authorList>
    </citation>
    <scope>NUCLEOTIDE SEQUENCE</scope>
    <source>
        <strain evidence="1">G2-23</strain>
    </source>
</reference>
<protein>
    <submittedName>
        <fullName evidence="1">Uncharacterized protein</fullName>
    </submittedName>
</protein>